<feature type="compositionally biased region" description="Low complexity" evidence="2">
    <location>
        <begin position="99"/>
        <end position="108"/>
    </location>
</feature>
<dbReference type="InterPro" id="IPR000504">
    <property type="entry name" value="RRM_dom"/>
</dbReference>
<dbReference type="AlphaFoldDB" id="A0A1A9ZQS6"/>
<evidence type="ECO:0000256" key="1">
    <source>
        <dbReference type="ARBA" id="ARBA00022884"/>
    </source>
</evidence>
<dbReference type="Proteomes" id="UP000092445">
    <property type="component" value="Unassembled WGS sequence"/>
</dbReference>
<name>A0A1A9ZQS6_GLOPL</name>
<evidence type="ECO:0000313" key="4">
    <source>
        <dbReference type="EnsemblMetazoa" id="GPAI022158-PA"/>
    </source>
</evidence>
<dbReference type="Gene3D" id="3.30.70.330">
    <property type="match status" value="1"/>
</dbReference>
<feature type="compositionally biased region" description="Gly residues" evidence="2">
    <location>
        <begin position="109"/>
        <end position="121"/>
    </location>
</feature>
<feature type="domain" description="RRM" evidence="3">
    <location>
        <begin position="185"/>
        <end position="222"/>
    </location>
</feature>
<dbReference type="InterPro" id="IPR035979">
    <property type="entry name" value="RBD_domain_sf"/>
</dbReference>
<dbReference type="STRING" id="7398.A0A1A9ZQS6"/>
<keyword evidence="5" id="KW-1185">Reference proteome</keyword>
<reference evidence="5" key="1">
    <citation type="submission" date="2014-03" db="EMBL/GenBank/DDBJ databases">
        <authorList>
            <person name="Aksoy S."/>
            <person name="Warren W."/>
            <person name="Wilson R.K."/>
        </authorList>
    </citation>
    <scope>NUCLEOTIDE SEQUENCE [LARGE SCALE GENOMIC DNA]</scope>
    <source>
        <strain evidence="5">IAEA</strain>
    </source>
</reference>
<dbReference type="VEuPathDB" id="VectorBase:GPAI022158"/>
<evidence type="ECO:0000313" key="5">
    <source>
        <dbReference type="Proteomes" id="UP000092445"/>
    </source>
</evidence>
<keyword evidence="1" id="KW-0694">RNA-binding</keyword>
<dbReference type="SUPFAM" id="SSF54928">
    <property type="entry name" value="RNA-binding domain, RBD"/>
    <property type="match status" value="1"/>
</dbReference>
<feature type="region of interest" description="Disordered" evidence="2">
    <location>
        <begin position="1"/>
        <end position="181"/>
    </location>
</feature>
<evidence type="ECO:0000259" key="3">
    <source>
        <dbReference type="Pfam" id="PF00076"/>
    </source>
</evidence>
<protein>
    <recommendedName>
        <fullName evidence="3">RRM domain-containing protein</fullName>
    </recommendedName>
</protein>
<sequence length="247" mass="26741">MEGGAKNDVNGGAPLPQRPPKNATDSPMDKKPRFMPSVGSKNQSGGGNKGIKDLVNRGGNFRNQQEQDDPMQDQSHQNQPPSNADCGNDDVVMMPPPQMQNSNQSRQNQGGGGGGNRGPGGSNQRRDRSRSSGGGNRASMGGPGDPGDPGRNDDFFIGQRLRDISGPTHELPAIENTEETKFSERNLTNDVTEEELREIFKPFGEIGEVFSNPDKNFALTTFQAGHRYHHSPRTAPLHMALKDAVKK</sequence>
<organism evidence="4 5">
    <name type="scientific">Glossina pallidipes</name>
    <name type="common">Tsetse fly</name>
    <dbReference type="NCBI Taxonomy" id="7398"/>
    <lineage>
        <taxon>Eukaryota</taxon>
        <taxon>Metazoa</taxon>
        <taxon>Ecdysozoa</taxon>
        <taxon>Arthropoda</taxon>
        <taxon>Hexapoda</taxon>
        <taxon>Insecta</taxon>
        <taxon>Pterygota</taxon>
        <taxon>Neoptera</taxon>
        <taxon>Endopterygota</taxon>
        <taxon>Diptera</taxon>
        <taxon>Brachycera</taxon>
        <taxon>Muscomorpha</taxon>
        <taxon>Hippoboscoidea</taxon>
        <taxon>Glossinidae</taxon>
        <taxon>Glossina</taxon>
    </lineage>
</organism>
<dbReference type="EnsemblMetazoa" id="GPAI022158-RA">
    <property type="protein sequence ID" value="GPAI022158-PA"/>
    <property type="gene ID" value="GPAI022158"/>
</dbReference>
<dbReference type="GO" id="GO:0003723">
    <property type="term" value="F:RNA binding"/>
    <property type="evidence" value="ECO:0007669"/>
    <property type="project" value="UniProtKB-KW"/>
</dbReference>
<feature type="compositionally biased region" description="Polar residues" evidence="2">
    <location>
        <begin position="72"/>
        <end position="82"/>
    </location>
</feature>
<proteinExistence type="predicted"/>
<reference evidence="4" key="2">
    <citation type="submission" date="2020-05" db="UniProtKB">
        <authorList>
            <consortium name="EnsemblMetazoa"/>
        </authorList>
    </citation>
    <scope>IDENTIFICATION</scope>
    <source>
        <strain evidence="4">IAEA</strain>
    </source>
</reference>
<evidence type="ECO:0000256" key="2">
    <source>
        <dbReference type="SAM" id="MobiDB-lite"/>
    </source>
</evidence>
<feature type="compositionally biased region" description="Gly residues" evidence="2">
    <location>
        <begin position="132"/>
        <end position="147"/>
    </location>
</feature>
<dbReference type="Pfam" id="PF00076">
    <property type="entry name" value="RRM_1"/>
    <property type="match status" value="1"/>
</dbReference>
<accession>A0A1A9ZQS6</accession>
<dbReference type="InterPro" id="IPR012677">
    <property type="entry name" value="Nucleotide-bd_a/b_plait_sf"/>
</dbReference>